<proteinExistence type="predicted"/>
<dbReference type="InterPro" id="IPR036554">
    <property type="entry name" value="GHMP_kinase_C_sf"/>
</dbReference>
<protein>
    <submittedName>
        <fullName evidence="1">Mevalonate pyrophosphate decarboxylase</fullName>
    </submittedName>
</protein>
<dbReference type="AlphaFoldDB" id="T0YDB9"/>
<accession>T0YDB9</accession>
<gene>
    <name evidence="1" type="ORF">B1A_20528</name>
</gene>
<feature type="non-terminal residue" evidence="1">
    <location>
        <position position="1"/>
    </location>
</feature>
<reference evidence="1" key="2">
    <citation type="journal article" date="2014" name="ISME J.">
        <title>Microbial stratification in low pH oxic and suboxic macroscopic growths along an acid mine drainage.</title>
        <authorList>
            <person name="Mendez-Garcia C."/>
            <person name="Mesa V."/>
            <person name="Sprenger R.R."/>
            <person name="Richter M."/>
            <person name="Diez M.S."/>
            <person name="Solano J."/>
            <person name="Bargiela R."/>
            <person name="Golyshina O.V."/>
            <person name="Manteca A."/>
            <person name="Ramos J.L."/>
            <person name="Gallego J.R."/>
            <person name="Llorente I."/>
            <person name="Martins Dos Santos V.A."/>
            <person name="Jensen O.N."/>
            <person name="Pelaez A.I."/>
            <person name="Sanchez J."/>
            <person name="Ferrer M."/>
        </authorList>
    </citation>
    <scope>NUCLEOTIDE SEQUENCE</scope>
</reference>
<sequence length="157" mass="18088">QCRYIMEFFPKKQSIVTDMAHESAVKSVFYETWIDDKYAALDNALRSDFDEKFLMERGQKDSFNLHSVLLSGGLIVQTPESIDLLRKLLLFQKKNEGIFINADTGPSIMIASHDKSIISEFLETTSDPFLNGSYNFNQHEGNFNHFKRDSASFFEKL</sequence>
<name>T0YDB9_9ZZZZ</name>
<dbReference type="EMBL" id="AUZX01015146">
    <property type="protein sequence ID" value="EQD29792.1"/>
    <property type="molecule type" value="Genomic_DNA"/>
</dbReference>
<dbReference type="SUPFAM" id="SSF55060">
    <property type="entry name" value="GHMP Kinase, C-terminal domain"/>
    <property type="match status" value="1"/>
</dbReference>
<reference evidence="1" key="1">
    <citation type="submission" date="2013-08" db="EMBL/GenBank/DDBJ databases">
        <authorList>
            <person name="Mendez C."/>
            <person name="Richter M."/>
            <person name="Ferrer M."/>
            <person name="Sanchez J."/>
        </authorList>
    </citation>
    <scope>NUCLEOTIDE SEQUENCE</scope>
</reference>
<evidence type="ECO:0000313" key="1">
    <source>
        <dbReference type="EMBL" id="EQD29792.1"/>
    </source>
</evidence>
<organism evidence="1">
    <name type="scientific">mine drainage metagenome</name>
    <dbReference type="NCBI Taxonomy" id="410659"/>
    <lineage>
        <taxon>unclassified sequences</taxon>
        <taxon>metagenomes</taxon>
        <taxon>ecological metagenomes</taxon>
    </lineage>
</organism>
<comment type="caution">
    <text evidence="1">The sequence shown here is derived from an EMBL/GenBank/DDBJ whole genome shotgun (WGS) entry which is preliminary data.</text>
</comment>
<dbReference type="Gene3D" id="3.30.70.890">
    <property type="entry name" value="GHMP kinase, C-terminal domain"/>
    <property type="match status" value="1"/>
</dbReference>